<sequence length="441" mass="48705">MEYFSGVVAIILALLLATGGEGWTGTRGGCSAPSSVAMSRIITSTYNDSGLRVVIRENETVCNSYAHEKMSVFSLYDRCNETSCLPEPVSVVLDILCLDGVWELTHYERVSYSTISNESPNCTDCLDVEAFQSRGYPTNPPHSLSYNQTTHCLLLPSCYNEAGSLIGYFSARECCVEMEESRSYIYLDESFPFPCIVHGFVKTKYSVVEGETLDIVFGRNAKSTTNFPLLTIEGSVISEGDEDDYQPVSVTLTRRDSRITLSLTAYNDTIALEDGNKVFLRHTSGINNYVNLVEQRGEFFSHTAEVAIVDKNNRVEIDLAQSVYTVSEDEAGNQILTLVIKNGLTAEGPIPLRLTAMSLTSPVVNEVERATPRQDFHVETVGIEIPPGAVGTTNISLNDIIIDDNTVENRIQRFSLMVEVSEDRVFFDSDNSTEKSVEVAI</sequence>
<accession>A0AA35SSF4</accession>
<comment type="caution">
    <text evidence="2">The sequence shown here is derived from an EMBL/GenBank/DDBJ whole genome shotgun (WGS) entry which is preliminary data.</text>
</comment>
<gene>
    <name evidence="2" type="ORF">GBAR_LOCUS19098</name>
</gene>
<dbReference type="AlphaFoldDB" id="A0AA35SSF4"/>
<feature type="chain" id="PRO_5041469269" evidence="1">
    <location>
        <begin position="23"/>
        <end position="441"/>
    </location>
</feature>
<dbReference type="Proteomes" id="UP001174909">
    <property type="component" value="Unassembled WGS sequence"/>
</dbReference>
<evidence type="ECO:0000313" key="3">
    <source>
        <dbReference type="Proteomes" id="UP001174909"/>
    </source>
</evidence>
<feature type="signal peptide" evidence="1">
    <location>
        <begin position="1"/>
        <end position="22"/>
    </location>
</feature>
<organism evidence="2 3">
    <name type="scientific">Geodia barretti</name>
    <name type="common">Barrett's horny sponge</name>
    <dbReference type="NCBI Taxonomy" id="519541"/>
    <lineage>
        <taxon>Eukaryota</taxon>
        <taxon>Metazoa</taxon>
        <taxon>Porifera</taxon>
        <taxon>Demospongiae</taxon>
        <taxon>Heteroscleromorpha</taxon>
        <taxon>Tetractinellida</taxon>
        <taxon>Astrophorina</taxon>
        <taxon>Geodiidae</taxon>
        <taxon>Geodia</taxon>
    </lineage>
</organism>
<evidence type="ECO:0000256" key="1">
    <source>
        <dbReference type="SAM" id="SignalP"/>
    </source>
</evidence>
<feature type="non-terminal residue" evidence="2">
    <location>
        <position position="1"/>
    </location>
</feature>
<keyword evidence="1" id="KW-0732">Signal</keyword>
<protein>
    <submittedName>
        <fullName evidence="2">Uncharacterized protein</fullName>
    </submittedName>
</protein>
<keyword evidence="3" id="KW-1185">Reference proteome</keyword>
<evidence type="ECO:0000313" key="2">
    <source>
        <dbReference type="EMBL" id="CAI8033861.1"/>
    </source>
</evidence>
<reference evidence="2" key="1">
    <citation type="submission" date="2023-03" db="EMBL/GenBank/DDBJ databases">
        <authorList>
            <person name="Steffen K."/>
            <person name="Cardenas P."/>
        </authorList>
    </citation>
    <scope>NUCLEOTIDE SEQUENCE</scope>
</reference>
<name>A0AA35SSF4_GEOBA</name>
<proteinExistence type="predicted"/>
<dbReference type="EMBL" id="CASHTH010002700">
    <property type="protein sequence ID" value="CAI8033861.1"/>
    <property type="molecule type" value="Genomic_DNA"/>
</dbReference>